<evidence type="ECO:0000259" key="2">
    <source>
        <dbReference type="Pfam" id="PF00582"/>
    </source>
</evidence>
<dbReference type="InterPro" id="IPR006016">
    <property type="entry name" value="UspA"/>
</dbReference>
<accession>A0A1H3MR29</accession>
<dbReference type="STRING" id="1137993.SAMN05660209_03732"/>
<evidence type="ECO:0000313" key="3">
    <source>
        <dbReference type="EMBL" id="SDY78944.1"/>
    </source>
</evidence>
<reference evidence="4" key="1">
    <citation type="submission" date="2016-10" db="EMBL/GenBank/DDBJ databases">
        <authorList>
            <person name="Varghese N."/>
            <person name="Submissions S."/>
        </authorList>
    </citation>
    <scope>NUCLEOTIDE SEQUENCE [LARGE SCALE GENOMIC DNA]</scope>
    <source>
        <strain evidence="4">DSM 45422</strain>
    </source>
</reference>
<gene>
    <name evidence="3" type="ORF">SAMN05660209_03732</name>
</gene>
<comment type="similarity">
    <text evidence="1">Belongs to the universal stress protein A family.</text>
</comment>
<dbReference type="InterPro" id="IPR051688">
    <property type="entry name" value="USP_A"/>
</dbReference>
<dbReference type="RefSeq" id="WP_091159508.1">
    <property type="nucleotide sequence ID" value="NZ_FNOT01000011.1"/>
</dbReference>
<dbReference type="PANTHER" id="PTHR43010">
    <property type="entry name" value="UNIVERSAL STRESS PROTEIN SLR1230"/>
    <property type="match status" value="1"/>
</dbReference>
<keyword evidence="4" id="KW-1185">Reference proteome</keyword>
<proteinExistence type="inferred from homology"/>
<dbReference type="InterPro" id="IPR006015">
    <property type="entry name" value="Universal_stress_UspA"/>
</dbReference>
<organism evidence="3 4">
    <name type="scientific">Geodermatophilus africanus</name>
    <dbReference type="NCBI Taxonomy" id="1137993"/>
    <lineage>
        <taxon>Bacteria</taxon>
        <taxon>Bacillati</taxon>
        <taxon>Actinomycetota</taxon>
        <taxon>Actinomycetes</taxon>
        <taxon>Geodermatophilales</taxon>
        <taxon>Geodermatophilaceae</taxon>
        <taxon>Geodermatophilus</taxon>
    </lineage>
</organism>
<dbReference type="AlphaFoldDB" id="A0A1H3MR29"/>
<evidence type="ECO:0000313" key="4">
    <source>
        <dbReference type="Proteomes" id="UP000198921"/>
    </source>
</evidence>
<dbReference type="EMBL" id="FNOT01000011">
    <property type="protein sequence ID" value="SDY78944.1"/>
    <property type="molecule type" value="Genomic_DNA"/>
</dbReference>
<dbReference type="SUPFAM" id="SSF52402">
    <property type="entry name" value="Adenine nucleotide alpha hydrolases-like"/>
    <property type="match status" value="1"/>
</dbReference>
<dbReference type="Proteomes" id="UP000198921">
    <property type="component" value="Unassembled WGS sequence"/>
</dbReference>
<dbReference type="Gene3D" id="3.40.50.620">
    <property type="entry name" value="HUPs"/>
    <property type="match status" value="1"/>
</dbReference>
<dbReference type="InterPro" id="IPR014729">
    <property type="entry name" value="Rossmann-like_a/b/a_fold"/>
</dbReference>
<dbReference type="OrthoDB" id="3174546at2"/>
<dbReference type="Pfam" id="PF00582">
    <property type="entry name" value="Usp"/>
    <property type="match status" value="1"/>
</dbReference>
<protein>
    <submittedName>
        <fullName evidence="3">Nucleotide-binding universal stress protein, UspA family</fullName>
    </submittedName>
</protein>
<feature type="domain" description="UspA" evidence="2">
    <location>
        <begin position="17"/>
        <end position="155"/>
    </location>
</feature>
<sequence>MTEQAERVQEPQARGNRVVVGVDGSAGARAALRFAVEDAVRRGVPVEAVISHRPPEAWMDFDAIGNFHYDEAEAVARQRAETTIAEVLREVPEPHPEIHVTAVLGSAADALIRESAGADLLVVGSRGHGGFSSMLLGSTSMQCALHAECPVTVVHSPEAHRERLHLRRRAGGERVRAKRRRFRGAAADFSGP</sequence>
<evidence type="ECO:0000256" key="1">
    <source>
        <dbReference type="ARBA" id="ARBA00008791"/>
    </source>
</evidence>
<dbReference type="PANTHER" id="PTHR43010:SF1">
    <property type="entry name" value="USPA DOMAIN-CONTAINING PROTEIN"/>
    <property type="match status" value="1"/>
</dbReference>
<name>A0A1H3MR29_9ACTN</name>
<dbReference type="PRINTS" id="PR01438">
    <property type="entry name" value="UNVRSLSTRESS"/>
</dbReference>